<dbReference type="EnsemblPlants" id="PGSC0003DMT400084955">
    <property type="protein sequence ID" value="PGSC0003DMT400084955"/>
    <property type="gene ID" value="PGSC0003DMG400034526"/>
</dbReference>
<accession>M1D8F8</accession>
<reference evidence="2" key="1">
    <citation type="journal article" date="2011" name="Nature">
        <title>Genome sequence and analysis of the tuber crop potato.</title>
        <authorList>
            <consortium name="The Potato Genome Sequencing Consortium"/>
        </authorList>
    </citation>
    <scope>NUCLEOTIDE SEQUENCE [LARGE SCALE GENOMIC DNA]</scope>
    <source>
        <strain evidence="2">cv. DM1-3 516 R44</strain>
    </source>
</reference>
<dbReference type="InParanoid" id="M1D8F8"/>
<dbReference type="PaxDb" id="4113-PGSC0003DMT400084955"/>
<proteinExistence type="predicted"/>
<organism evidence="1 2">
    <name type="scientific">Solanum tuberosum</name>
    <name type="common">Potato</name>
    <dbReference type="NCBI Taxonomy" id="4113"/>
    <lineage>
        <taxon>Eukaryota</taxon>
        <taxon>Viridiplantae</taxon>
        <taxon>Streptophyta</taxon>
        <taxon>Embryophyta</taxon>
        <taxon>Tracheophyta</taxon>
        <taxon>Spermatophyta</taxon>
        <taxon>Magnoliopsida</taxon>
        <taxon>eudicotyledons</taxon>
        <taxon>Gunneridae</taxon>
        <taxon>Pentapetalae</taxon>
        <taxon>asterids</taxon>
        <taxon>lamiids</taxon>
        <taxon>Solanales</taxon>
        <taxon>Solanaceae</taxon>
        <taxon>Solanoideae</taxon>
        <taxon>Solaneae</taxon>
        <taxon>Solanum</taxon>
    </lineage>
</organism>
<name>M1D8F8_SOLTU</name>
<evidence type="ECO:0000313" key="1">
    <source>
        <dbReference type="EnsemblPlants" id="PGSC0003DMT400084955"/>
    </source>
</evidence>
<dbReference type="Gramene" id="PGSC0003DMT400084955">
    <property type="protein sequence ID" value="PGSC0003DMT400084955"/>
    <property type="gene ID" value="PGSC0003DMG400034526"/>
</dbReference>
<reference evidence="1" key="2">
    <citation type="submission" date="2015-06" db="UniProtKB">
        <authorList>
            <consortium name="EnsemblPlants"/>
        </authorList>
    </citation>
    <scope>IDENTIFICATION</scope>
    <source>
        <strain evidence="1">DM1-3 516 R44</strain>
    </source>
</reference>
<dbReference type="AlphaFoldDB" id="M1D8F8"/>
<sequence length="403" mass="44542">MRTGNKTYPPKGKVTLESSMRIPTEESRMMRMLDGSLVEFRGRLSEINSRQTNVEDEIWAKETGFTLPCEFRGRLSEINSRQTNVEDEIWAKEIGFTLPSYVPIVSLPCIDNVLVGSVDTLGDPIDDRVDSFSKIDLCPPSVDTCTLNASTLSCDNCDDQPACECGSLVEGPCNVIKEPQVSGANDNVDLLNRSDSMSLSFAEDPIACLVHTDHVLEHTSNNDICPFEGELACFDSSLVVDRLLLKYNVLFEDDGITPSDVPSGGKLESSVVLNNYNVYSNPLRCEAFPPKDENLFLEDESTLVGKECDEEEGGVGFPITSSSWCVSILDSMTNAFEPIGSHTHENTLEEVNLRDTFVYYLFTHDEAHVVEWSMMLENESASRAKGEVLGVHGSPFHLTPVVN</sequence>
<dbReference type="Proteomes" id="UP000011115">
    <property type="component" value="Unassembled WGS sequence"/>
</dbReference>
<keyword evidence="2" id="KW-1185">Reference proteome</keyword>
<protein>
    <submittedName>
        <fullName evidence="1">Uncharacterized protein</fullName>
    </submittedName>
</protein>
<evidence type="ECO:0000313" key="2">
    <source>
        <dbReference type="Proteomes" id="UP000011115"/>
    </source>
</evidence>
<dbReference type="HOGENOM" id="CLU_031508_0_0_1"/>